<dbReference type="eggNOG" id="KOG2186">
    <property type="taxonomic scope" value="Eukaryota"/>
</dbReference>
<dbReference type="InterPro" id="IPR014898">
    <property type="entry name" value="Znf_C2H2_LYAR"/>
</dbReference>
<keyword evidence="2" id="KW-0479">Metal-binding</keyword>
<protein>
    <submittedName>
        <fullName evidence="11">LYAR-type C2HC zinc finger protein</fullName>
    </submittedName>
</protein>
<feature type="domain" description="Zinc finger C2H2 LYAR-type" evidence="9">
    <location>
        <begin position="31"/>
        <end position="58"/>
    </location>
</feature>
<evidence type="ECO:0000256" key="1">
    <source>
        <dbReference type="ARBA" id="ARBA00004123"/>
    </source>
</evidence>
<feature type="region of interest" description="Disordered" evidence="8">
    <location>
        <begin position="65"/>
        <end position="134"/>
    </location>
</feature>
<dbReference type="PANTHER" id="PTHR13100">
    <property type="entry name" value="CELL GROWTH-REGULATING NUCLEOLAR PROTEIN LYAR"/>
    <property type="match status" value="1"/>
</dbReference>
<dbReference type="EMBL" id="GG662759">
    <property type="protein sequence ID" value="EAR92250.1"/>
    <property type="molecule type" value="Genomic_DNA"/>
</dbReference>
<dbReference type="OrthoDB" id="21474at2759"/>
<keyword evidence="12" id="KW-1185">Reference proteome</keyword>
<dbReference type="InterPro" id="IPR036236">
    <property type="entry name" value="Znf_C2H2_sf"/>
</dbReference>
<evidence type="ECO:0000256" key="7">
    <source>
        <dbReference type="PROSITE-ProRule" id="PRU01145"/>
    </source>
</evidence>
<accession>Q235N0</accession>
<dbReference type="KEGG" id="tet:TTHERM_01052980"/>
<dbReference type="InterPro" id="IPR058719">
    <property type="entry name" value="WHD_LYAR"/>
</dbReference>
<proteinExistence type="predicted"/>
<feature type="compositionally biased region" description="Low complexity" evidence="8">
    <location>
        <begin position="65"/>
        <end position="85"/>
    </location>
</feature>
<evidence type="ECO:0000256" key="5">
    <source>
        <dbReference type="ARBA" id="ARBA00022833"/>
    </source>
</evidence>
<dbReference type="HOGENOM" id="CLU_1542999_0_0_1"/>
<keyword evidence="5" id="KW-0862">Zinc</keyword>
<evidence type="ECO:0000256" key="6">
    <source>
        <dbReference type="ARBA" id="ARBA00023242"/>
    </source>
</evidence>
<dbReference type="STRING" id="312017.Q235N0"/>
<feature type="compositionally biased region" description="Basic and acidic residues" evidence="8">
    <location>
        <begin position="87"/>
        <end position="114"/>
    </location>
</feature>
<dbReference type="GO" id="GO:0006364">
    <property type="term" value="P:rRNA processing"/>
    <property type="evidence" value="ECO:0007669"/>
    <property type="project" value="TreeGrafter"/>
</dbReference>
<evidence type="ECO:0000259" key="9">
    <source>
        <dbReference type="Pfam" id="PF08790"/>
    </source>
</evidence>
<dbReference type="Proteomes" id="UP000009168">
    <property type="component" value="Unassembled WGS sequence"/>
</dbReference>
<dbReference type="GO" id="GO:0000122">
    <property type="term" value="P:negative regulation of transcription by RNA polymerase II"/>
    <property type="evidence" value="ECO:0007669"/>
    <property type="project" value="TreeGrafter"/>
</dbReference>
<dbReference type="InterPro" id="IPR039999">
    <property type="entry name" value="LYAR"/>
</dbReference>
<dbReference type="Pfam" id="PF25879">
    <property type="entry name" value="WHD_LYAR"/>
    <property type="match status" value="1"/>
</dbReference>
<sequence>MVTFVCHHCDQTLKKKQLDKHVFQCRRPAKFICIDCQNTFVGDEYKQHTQCMTEQEKYHGPYAKQNKNKQNQQQQQQQKQQQQKQAEAQKDTKVTAAEEQKEEQAQKKQDKAEKTQAVQENEQEEEEQTKSNWKGWKKTIRKVIKQKANKQIKLRKLKELVCKKYQECHPEEQMMEIEKVFDEKLAANTKFQVINEPYVKL</sequence>
<organism evidence="11 12">
    <name type="scientific">Tetrahymena thermophila (strain SB210)</name>
    <dbReference type="NCBI Taxonomy" id="312017"/>
    <lineage>
        <taxon>Eukaryota</taxon>
        <taxon>Sar</taxon>
        <taxon>Alveolata</taxon>
        <taxon>Ciliophora</taxon>
        <taxon>Intramacronucleata</taxon>
        <taxon>Oligohymenophorea</taxon>
        <taxon>Hymenostomatida</taxon>
        <taxon>Tetrahymenina</taxon>
        <taxon>Tetrahymenidae</taxon>
        <taxon>Tetrahymena</taxon>
    </lineage>
</organism>
<dbReference type="SUPFAM" id="SSF57667">
    <property type="entry name" value="beta-beta-alpha zinc fingers"/>
    <property type="match status" value="2"/>
</dbReference>
<dbReference type="GO" id="GO:0008270">
    <property type="term" value="F:zinc ion binding"/>
    <property type="evidence" value="ECO:0007669"/>
    <property type="project" value="UniProtKB-KW"/>
</dbReference>
<dbReference type="GeneID" id="7835642"/>
<evidence type="ECO:0000256" key="8">
    <source>
        <dbReference type="SAM" id="MobiDB-lite"/>
    </source>
</evidence>
<keyword evidence="4 7" id="KW-0863">Zinc-finger</keyword>
<name>Q235N0_TETTS</name>
<dbReference type="InParanoid" id="Q235N0"/>
<dbReference type="GO" id="GO:0003677">
    <property type="term" value="F:DNA binding"/>
    <property type="evidence" value="ECO:0007669"/>
    <property type="project" value="InterPro"/>
</dbReference>
<evidence type="ECO:0000313" key="12">
    <source>
        <dbReference type="Proteomes" id="UP000009168"/>
    </source>
</evidence>
<evidence type="ECO:0000259" key="10">
    <source>
        <dbReference type="Pfam" id="PF25879"/>
    </source>
</evidence>
<gene>
    <name evidence="11" type="ORF">TTHERM_01052980</name>
</gene>
<evidence type="ECO:0000256" key="3">
    <source>
        <dbReference type="ARBA" id="ARBA00022737"/>
    </source>
</evidence>
<keyword evidence="3" id="KW-0677">Repeat</keyword>
<reference evidence="12" key="1">
    <citation type="journal article" date="2006" name="PLoS Biol.">
        <title>Macronuclear genome sequence of the ciliate Tetrahymena thermophila, a model eukaryote.</title>
        <authorList>
            <person name="Eisen J.A."/>
            <person name="Coyne R.S."/>
            <person name="Wu M."/>
            <person name="Wu D."/>
            <person name="Thiagarajan M."/>
            <person name="Wortman J.R."/>
            <person name="Badger J.H."/>
            <person name="Ren Q."/>
            <person name="Amedeo P."/>
            <person name="Jones K.M."/>
            <person name="Tallon L.J."/>
            <person name="Delcher A.L."/>
            <person name="Salzberg S.L."/>
            <person name="Silva J.C."/>
            <person name="Haas B.J."/>
            <person name="Majoros W.H."/>
            <person name="Farzad M."/>
            <person name="Carlton J.M."/>
            <person name="Smith R.K. Jr."/>
            <person name="Garg J."/>
            <person name="Pearlman R.E."/>
            <person name="Karrer K.M."/>
            <person name="Sun L."/>
            <person name="Manning G."/>
            <person name="Elde N.C."/>
            <person name="Turkewitz A.P."/>
            <person name="Asai D.J."/>
            <person name="Wilkes D.E."/>
            <person name="Wang Y."/>
            <person name="Cai H."/>
            <person name="Collins K."/>
            <person name="Stewart B.A."/>
            <person name="Lee S.R."/>
            <person name="Wilamowska K."/>
            <person name="Weinberg Z."/>
            <person name="Ruzzo W.L."/>
            <person name="Wloga D."/>
            <person name="Gaertig J."/>
            <person name="Frankel J."/>
            <person name="Tsao C.-C."/>
            <person name="Gorovsky M.A."/>
            <person name="Keeling P.J."/>
            <person name="Waller R.F."/>
            <person name="Patron N.J."/>
            <person name="Cherry J.M."/>
            <person name="Stover N.A."/>
            <person name="Krieger C.J."/>
            <person name="del Toro C."/>
            <person name="Ryder H.F."/>
            <person name="Williamson S.C."/>
            <person name="Barbeau R.A."/>
            <person name="Hamilton E.P."/>
            <person name="Orias E."/>
        </authorList>
    </citation>
    <scope>NUCLEOTIDE SEQUENCE [LARGE SCALE GENOMIC DNA]</scope>
    <source>
        <strain evidence="12">SB210</strain>
    </source>
</reference>
<evidence type="ECO:0000313" key="11">
    <source>
        <dbReference type="EMBL" id="EAR92250.1"/>
    </source>
</evidence>
<dbReference type="Pfam" id="PF08790">
    <property type="entry name" value="zf-LYAR"/>
    <property type="match status" value="1"/>
</dbReference>
<dbReference type="RefSeq" id="XP_001012495.1">
    <property type="nucleotide sequence ID" value="XM_001012495.1"/>
</dbReference>
<evidence type="ECO:0000256" key="4">
    <source>
        <dbReference type="ARBA" id="ARBA00022771"/>
    </source>
</evidence>
<dbReference type="AlphaFoldDB" id="Q235N0"/>
<dbReference type="OMA" id="HVEHVSC"/>
<keyword evidence="6" id="KW-0539">Nucleus</keyword>
<evidence type="ECO:0000256" key="2">
    <source>
        <dbReference type="ARBA" id="ARBA00022723"/>
    </source>
</evidence>
<dbReference type="PROSITE" id="PS51804">
    <property type="entry name" value="ZF_C2HC_LYAR"/>
    <property type="match status" value="2"/>
</dbReference>
<dbReference type="PANTHER" id="PTHR13100:SF10">
    <property type="entry name" value="CELL GROWTH-REGULATING NUCLEOLAR PROTEIN"/>
    <property type="match status" value="1"/>
</dbReference>
<comment type="subcellular location">
    <subcellularLocation>
        <location evidence="1">Nucleus</location>
    </subcellularLocation>
</comment>
<feature type="domain" description="Cell growth-regulating nucleolar protein-like winged helix" evidence="10">
    <location>
        <begin position="135"/>
        <end position="201"/>
    </location>
</feature>
<dbReference type="GO" id="GO:0005730">
    <property type="term" value="C:nucleolus"/>
    <property type="evidence" value="ECO:0007669"/>
    <property type="project" value="TreeGrafter"/>
</dbReference>
<dbReference type="Gene3D" id="3.30.1490.490">
    <property type="match status" value="1"/>
</dbReference>
<dbReference type="FunFam" id="3.30.1490.490:FF:000001">
    <property type="entry name" value="cell growth-regulating nucleolar protein-like"/>
    <property type="match status" value="1"/>
</dbReference>